<evidence type="ECO:0000313" key="2">
    <source>
        <dbReference type="Proteomes" id="UP000269154"/>
    </source>
</evidence>
<dbReference type="Proteomes" id="UP000269154">
    <property type="component" value="Unassembled WGS sequence"/>
</dbReference>
<dbReference type="AlphaFoldDB" id="A0A3N6NSP5"/>
<accession>A0A3N6NSP5</accession>
<proteinExistence type="predicted"/>
<evidence type="ECO:0000313" key="1">
    <source>
        <dbReference type="EMBL" id="RQH20424.1"/>
    </source>
</evidence>
<sequence>MVQYKGKLFFIAEESRYGEEIWYVRFWPQSCRLKGGYFWTKTETGVQDNDEVGIPRVSIRGSAQHAYTFTN</sequence>
<reference evidence="1 2" key="1">
    <citation type="journal article" date="2018" name="ACS Chem. Biol.">
        <title>Ketoreductase domain dysfunction expands chemodiversity: malyngamide biosynthesis in the cyanobacterium Okeania hirsuta.</title>
        <authorList>
            <person name="Moss N.A."/>
            <person name="Leao T."/>
            <person name="Rankin M."/>
            <person name="McCullough T.M."/>
            <person name="Qu P."/>
            <person name="Korobeynikov A."/>
            <person name="Smith J.L."/>
            <person name="Gerwick L."/>
            <person name="Gerwick W.H."/>
        </authorList>
    </citation>
    <scope>NUCLEOTIDE SEQUENCE [LARGE SCALE GENOMIC DNA]</scope>
    <source>
        <strain evidence="1 2">PAB10Feb10-1</strain>
    </source>
</reference>
<organism evidence="1 2">
    <name type="scientific">Okeania hirsuta</name>
    <dbReference type="NCBI Taxonomy" id="1458930"/>
    <lineage>
        <taxon>Bacteria</taxon>
        <taxon>Bacillati</taxon>
        <taxon>Cyanobacteriota</taxon>
        <taxon>Cyanophyceae</taxon>
        <taxon>Oscillatoriophycideae</taxon>
        <taxon>Oscillatoriales</taxon>
        <taxon>Microcoleaceae</taxon>
        <taxon>Okeania</taxon>
    </lineage>
</organism>
<name>A0A3N6NSP5_9CYAN</name>
<comment type="caution">
    <text evidence="1">The sequence shown here is derived from an EMBL/GenBank/DDBJ whole genome shotgun (WGS) entry which is preliminary data.</text>
</comment>
<gene>
    <name evidence="1" type="ORF">D5R40_32030</name>
</gene>
<keyword evidence="2" id="KW-1185">Reference proteome</keyword>
<protein>
    <submittedName>
        <fullName evidence="1">Uncharacterized protein</fullName>
    </submittedName>
</protein>
<dbReference type="EMBL" id="RCBY01000417">
    <property type="protein sequence ID" value="RQH20424.1"/>
    <property type="molecule type" value="Genomic_DNA"/>
</dbReference>